<gene>
    <name evidence="1" type="ORF">R6Y96_08585</name>
</gene>
<dbReference type="KEGG" id="mrc:R6Y96_08585"/>
<dbReference type="RefSeq" id="WP_318620904.1">
    <property type="nucleotide sequence ID" value="NZ_CP137642.1"/>
</dbReference>
<sequence length="46" mass="5051">MKLAAETDAHGSEEFFKVRCGVTGARGWWCARADVYSTPASWGWAS</sequence>
<dbReference type="GeneID" id="85733208"/>
<name>A0AAX4FUA4_9EURY</name>
<evidence type="ECO:0000313" key="1">
    <source>
        <dbReference type="EMBL" id="WOX57347.1"/>
    </source>
</evidence>
<dbReference type="EMBL" id="CP137642">
    <property type="protein sequence ID" value="WOX57347.1"/>
    <property type="molecule type" value="Genomic_DNA"/>
</dbReference>
<organism evidence="1 2">
    <name type="scientific">Methanoculleus receptaculi</name>
    <dbReference type="NCBI Taxonomy" id="394967"/>
    <lineage>
        <taxon>Archaea</taxon>
        <taxon>Methanobacteriati</taxon>
        <taxon>Methanobacteriota</taxon>
        <taxon>Stenosarchaea group</taxon>
        <taxon>Methanomicrobia</taxon>
        <taxon>Methanomicrobiales</taxon>
        <taxon>Methanomicrobiaceae</taxon>
        <taxon>Methanoculleus</taxon>
    </lineage>
</organism>
<dbReference type="AlphaFoldDB" id="A0AAX4FUA4"/>
<keyword evidence="2" id="KW-1185">Reference proteome</keyword>
<proteinExistence type="predicted"/>
<evidence type="ECO:0000313" key="2">
    <source>
        <dbReference type="Proteomes" id="UP001305652"/>
    </source>
</evidence>
<accession>A0AAX4FUA4</accession>
<dbReference type="Proteomes" id="UP001305652">
    <property type="component" value="Chromosome"/>
</dbReference>
<reference evidence="1 2" key="1">
    <citation type="submission" date="2023-10" db="EMBL/GenBank/DDBJ databases">
        <title>The complete genome sequence of Methanoculleus receptaculi DSM 18860.</title>
        <authorList>
            <person name="Lai S.-J."/>
            <person name="You Y.-T."/>
            <person name="Chen S.-C."/>
        </authorList>
    </citation>
    <scope>NUCLEOTIDE SEQUENCE [LARGE SCALE GENOMIC DNA]</scope>
    <source>
        <strain evidence="1 2">DSM 18860</strain>
    </source>
</reference>
<protein>
    <submittedName>
        <fullName evidence="1">Uncharacterized protein</fullName>
    </submittedName>
</protein>